<reference evidence="3 4" key="1">
    <citation type="submission" date="2014-02" db="EMBL/GenBank/DDBJ databases">
        <title>Single nucleus genome sequencing reveals high similarity among nuclei of an endomycorrhizal fungus.</title>
        <authorList>
            <person name="Lin K."/>
            <person name="Geurts R."/>
            <person name="Zhang Z."/>
            <person name="Limpens E."/>
            <person name="Saunders D.G."/>
            <person name="Mu D."/>
            <person name="Pang E."/>
            <person name="Cao H."/>
            <person name="Cha H."/>
            <person name="Lin T."/>
            <person name="Zhou Q."/>
            <person name="Shang Y."/>
            <person name="Li Y."/>
            <person name="Ivanov S."/>
            <person name="Sharma T."/>
            <person name="Velzen R.V."/>
            <person name="Ruijter N.D."/>
            <person name="Aanen D.K."/>
            <person name="Win J."/>
            <person name="Kamoun S."/>
            <person name="Bisseling T."/>
            <person name="Huang S."/>
        </authorList>
    </citation>
    <scope>NUCLEOTIDE SEQUENCE [LARGE SCALE GENOMIC DNA]</scope>
    <source>
        <strain evidence="4">DAOM197198w</strain>
    </source>
</reference>
<comment type="caution">
    <text evidence="3">The sequence shown here is derived from an EMBL/GenBank/DDBJ whole genome shotgun (WGS) entry which is preliminary data.</text>
</comment>
<keyword evidence="1" id="KW-0175">Coiled coil</keyword>
<organism evidence="3 4">
    <name type="scientific">Rhizophagus irregularis (strain DAOM 197198w)</name>
    <name type="common">Glomus intraradices</name>
    <dbReference type="NCBI Taxonomy" id="1432141"/>
    <lineage>
        <taxon>Eukaryota</taxon>
        <taxon>Fungi</taxon>
        <taxon>Fungi incertae sedis</taxon>
        <taxon>Mucoromycota</taxon>
        <taxon>Glomeromycotina</taxon>
        <taxon>Glomeromycetes</taxon>
        <taxon>Glomerales</taxon>
        <taxon>Glomeraceae</taxon>
        <taxon>Rhizophagus</taxon>
    </lineage>
</organism>
<accession>A0A015NJX0</accession>
<dbReference type="Gene3D" id="1.10.530.10">
    <property type="match status" value="1"/>
</dbReference>
<name>A0A015NJX0_RHIIW</name>
<dbReference type="EMBL" id="JEMT01001708">
    <property type="protein sequence ID" value="EXX79718.1"/>
    <property type="molecule type" value="Genomic_DNA"/>
</dbReference>
<feature type="coiled-coil region" evidence="1">
    <location>
        <begin position="18"/>
        <end position="97"/>
    </location>
</feature>
<evidence type="ECO:0000259" key="2">
    <source>
        <dbReference type="Pfam" id="PF13406"/>
    </source>
</evidence>
<dbReference type="InterPro" id="IPR023346">
    <property type="entry name" value="Lysozyme-like_dom_sf"/>
</dbReference>
<dbReference type="HOGENOM" id="CLU_1012451_0_0_1"/>
<dbReference type="CDD" id="cd13399">
    <property type="entry name" value="Slt35-like"/>
    <property type="match status" value="1"/>
</dbReference>
<dbReference type="AlphaFoldDB" id="A0A015NJX0"/>
<dbReference type="Proteomes" id="UP000022910">
    <property type="component" value="Unassembled WGS sequence"/>
</dbReference>
<evidence type="ECO:0000313" key="3">
    <source>
        <dbReference type="EMBL" id="EXX79718.1"/>
    </source>
</evidence>
<dbReference type="InterPro" id="IPR031304">
    <property type="entry name" value="SLT_2"/>
</dbReference>
<evidence type="ECO:0000256" key="1">
    <source>
        <dbReference type="SAM" id="Coils"/>
    </source>
</evidence>
<dbReference type="GO" id="GO:0008933">
    <property type="term" value="F:peptidoglycan lytic transglycosylase activity"/>
    <property type="evidence" value="ECO:0007669"/>
    <property type="project" value="TreeGrafter"/>
</dbReference>
<dbReference type="GO" id="GO:0009253">
    <property type="term" value="P:peptidoglycan catabolic process"/>
    <property type="evidence" value="ECO:0007669"/>
    <property type="project" value="TreeGrafter"/>
</dbReference>
<dbReference type="SUPFAM" id="SSF53955">
    <property type="entry name" value="Lysozyme-like"/>
    <property type="match status" value="1"/>
</dbReference>
<evidence type="ECO:0000313" key="4">
    <source>
        <dbReference type="Proteomes" id="UP000022910"/>
    </source>
</evidence>
<proteinExistence type="predicted"/>
<dbReference type="Pfam" id="PF13406">
    <property type="entry name" value="SLT_2"/>
    <property type="match status" value="1"/>
</dbReference>
<dbReference type="PANTHER" id="PTHR30163">
    <property type="entry name" value="MEMBRANE-BOUND LYTIC MUREIN TRANSGLYCOSYLASE B"/>
    <property type="match status" value="1"/>
</dbReference>
<keyword evidence="4" id="KW-1185">Reference proteome</keyword>
<protein>
    <recommendedName>
        <fullName evidence="2">Transglycosylase SLT domain-containing protein</fullName>
    </recommendedName>
</protein>
<sequence>MATMRNSVKKGFKKAYGSKEGKELLKRFDEVKEQLEREIGALTQEEIEKSPVEASVNEWESERQTLQQEKESVKDQIEQLQKEIDRFPEEQKEERETVINKKLKLGREYSKKAAYENAYIQAIEFTTGGSVEPRQATQNVFSFVPVKMLPGEATPKEYIPLYKAAGERYGIDWFVLASIHKIETSYSRIPLMVSSVGAQGHMQFMPPTFAAYGVDGNGDGKRSPWNLEDAIFSAANYLSHSGYKKDVRKAIWHYNHAEWYVNDVLETAAQIRGSM</sequence>
<dbReference type="InterPro" id="IPR043426">
    <property type="entry name" value="MltB-like"/>
</dbReference>
<gene>
    <name evidence="3" type="ORF">RirG_002880</name>
</gene>
<dbReference type="PANTHER" id="PTHR30163:SF8">
    <property type="entry name" value="LYTIC MUREIN TRANSGLYCOSYLASE"/>
    <property type="match status" value="1"/>
</dbReference>
<feature type="domain" description="Transglycosylase SLT" evidence="2">
    <location>
        <begin position="194"/>
        <end position="246"/>
    </location>
</feature>